<proteinExistence type="predicted"/>
<dbReference type="Pfam" id="PF13360">
    <property type="entry name" value="PQQ_2"/>
    <property type="match status" value="1"/>
</dbReference>
<dbReference type="InterPro" id="IPR002372">
    <property type="entry name" value="PQQ_rpt_dom"/>
</dbReference>
<feature type="signal peptide" evidence="1">
    <location>
        <begin position="1"/>
        <end position="22"/>
    </location>
</feature>
<gene>
    <name evidence="3" type="ORF">N2K84_13860</name>
</gene>
<evidence type="ECO:0000313" key="3">
    <source>
        <dbReference type="EMBL" id="MCW0483824.1"/>
    </source>
</evidence>
<dbReference type="PANTHER" id="PTHR34512">
    <property type="entry name" value="CELL SURFACE PROTEIN"/>
    <property type="match status" value="1"/>
</dbReference>
<dbReference type="InterPro" id="IPR011047">
    <property type="entry name" value="Quinoprotein_ADH-like_sf"/>
</dbReference>
<dbReference type="PANTHER" id="PTHR34512:SF30">
    <property type="entry name" value="OUTER MEMBRANE PROTEIN ASSEMBLY FACTOR BAMB"/>
    <property type="match status" value="1"/>
</dbReference>
<dbReference type="SMART" id="SM00564">
    <property type="entry name" value="PQQ"/>
    <property type="match status" value="3"/>
</dbReference>
<dbReference type="InterPro" id="IPR015943">
    <property type="entry name" value="WD40/YVTN_repeat-like_dom_sf"/>
</dbReference>
<dbReference type="Proteomes" id="UP001163821">
    <property type="component" value="Unassembled WGS sequence"/>
</dbReference>
<feature type="domain" description="Pyrrolo-quinoline quinone repeat" evidence="2">
    <location>
        <begin position="87"/>
        <end position="371"/>
    </location>
</feature>
<name>A0AA41Y5J8_9BACT</name>
<dbReference type="RefSeq" id="WP_282592418.1">
    <property type="nucleotide sequence ID" value="NZ_JAPAAF010000022.1"/>
</dbReference>
<organism evidence="3 4">
    <name type="scientific">Gaoshiqia sediminis</name>
    <dbReference type="NCBI Taxonomy" id="2986998"/>
    <lineage>
        <taxon>Bacteria</taxon>
        <taxon>Pseudomonadati</taxon>
        <taxon>Bacteroidota</taxon>
        <taxon>Bacteroidia</taxon>
        <taxon>Marinilabiliales</taxon>
        <taxon>Prolixibacteraceae</taxon>
        <taxon>Gaoshiqia</taxon>
    </lineage>
</organism>
<sequence length="461" mass="50670">MKNQLSYLPAVLLMLMSMNVFAQDWPQFLGPERNSTSPQKNLLREWPETGPEVLWTVPLGIGYGGPVVKDGKVYILDRNDEEGDKMRCFDLNTGDELWNFEYAAAGSVMFPGSRSVPIVDDKHVYSCGPFGDLYCIDLESHKPVWNVNVWTEFGGDVGNPPSHESEGGAGGFAPRGNFPIWAISQNPLIYDDLLVLASQAPDAGVVAYNKNTGNLVWKTPNLGNENYASPTVIEIHGEDHIVMVISSTNPIGRRDTPKTPGSIVGIDPANGKILWKFEGWECHITVPSAVDVGNNKILATGGYERGATMIQVEKQSDGSYAAKELFTTVEFGDQTKPPLLIDGNFYAQYGTNNRRDGLTCMNMNGEIMWKTKRDPDFNKGSMIYADGLILATDGARKLYLIEPDISGFKPIASSELLAEQKGEGMVARFGTQNWAPIALADGKLLIRDQSRMLCVQVAESY</sequence>
<evidence type="ECO:0000259" key="2">
    <source>
        <dbReference type="Pfam" id="PF13360"/>
    </source>
</evidence>
<dbReference type="InterPro" id="IPR018391">
    <property type="entry name" value="PQQ_b-propeller_rpt"/>
</dbReference>
<comment type="caution">
    <text evidence="3">The sequence shown here is derived from an EMBL/GenBank/DDBJ whole genome shotgun (WGS) entry which is preliminary data.</text>
</comment>
<reference evidence="3" key="1">
    <citation type="submission" date="2022-10" db="EMBL/GenBank/DDBJ databases">
        <title>Gaoshiqiia sediminis gen. nov., sp. nov., isolated from coastal sediment.</title>
        <authorList>
            <person name="Yu W.X."/>
            <person name="Mu D.S."/>
            <person name="Du J.Z."/>
            <person name="Liang Y.Q."/>
        </authorList>
    </citation>
    <scope>NUCLEOTIDE SEQUENCE</scope>
    <source>
        <strain evidence="3">A06</strain>
    </source>
</reference>
<evidence type="ECO:0000256" key="1">
    <source>
        <dbReference type="SAM" id="SignalP"/>
    </source>
</evidence>
<protein>
    <submittedName>
        <fullName evidence="3">PQQ-binding-like beta-propeller repeat protein</fullName>
    </submittedName>
</protein>
<keyword evidence="1" id="KW-0732">Signal</keyword>
<evidence type="ECO:0000313" key="4">
    <source>
        <dbReference type="Proteomes" id="UP001163821"/>
    </source>
</evidence>
<dbReference type="EMBL" id="JAPAAF010000022">
    <property type="protein sequence ID" value="MCW0483824.1"/>
    <property type="molecule type" value="Genomic_DNA"/>
</dbReference>
<accession>A0AA41Y5J8</accession>
<keyword evidence="4" id="KW-1185">Reference proteome</keyword>
<feature type="chain" id="PRO_5041421321" evidence="1">
    <location>
        <begin position="23"/>
        <end position="461"/>
    </location>
</feature>
<dbReference type="Gene3D" id="2.130.10.10">
    <property type="entry name" value="YVTN repeat-like/Quinoprotein amine dehydrogenase"/>
    <property type="match status" value="2"/>
</dbReference>
<dbReference type="AlphaFoldDB" id="A0AA41Y5J8"/>
<dbReference type="SUPFAM" id="SSF50998">
    <property type="entry name" value="Quinoprotein alcohol dehydrogenase-like"/>
    <property type="match status" value="1"/>
</dbReference>